<dbReference type="GeneID" id="25918731"/>
<accession>A0A0L0EXR0</accession>
<organism evidence="2 3">
    <name type="scientific">Sphaeroforma arctica JP610</name>
    <dbReference type="NCBI Taxonomy" id="667725"/>
    <lineage>
        <taxon>Eukaryota</taxon>
        <taxon>Ichthyosporea</taxon>
        <taxon>Ichthyophonida</taxon>
        <taxon>Sphaeroforma</taxon>
    </lineage>
</organism>
<sequence length="109" mass="12289">MSLYCWEDDKLEADDLLNNTLSQGARTTRALQATYARDPAPASDASWRSSFGDRQLQPPVSMTTQNFATQCQIDTKDVESFPDENPQWSADGRKAYRSPLHTSYDIPLD</sequence>
<evidence type="ECO:0000313" key="3">
    <source>
        <dbReference type="Proteomes" id="UP000054560"/>
    </source>
</evidence>
<dbReference type="RefSeq" id="XP_014143164.1">
    <property type="nucleotide sequence ID" value="XM_014287689.1"/>
</dbReference>
<gene>
    <name evidence="2" type="ORF">SARC_18227</name>
</gene>
<keyword evidence="3" id="KW-1185">Reference proteome</keyword>
<evidence type="ECO:0000256" key="1">
    <source>
        <dbReference type="SAM" id="MobiDB-lite"/>
    </source>
</evidence>
<reference evidence="2 3" key="1">
    <citation type="submission" date="2011-02" db="EMBL/GenBank/DDBJ databases">
        <title>The Genome Sequence of Sphaeroforma arctica JP610.</title>
        <authorList>
            <consortium name="The Broad Institute Genome Sequencing Platform"/>
            <person name="Russ C."/>
            <person name="Cuomo C."/>
            <person name="Young S.K."/>
            <person name="Zeng Q."/>
            <person name="Gargeya S."/>
            <person name="Alvarado L."/>
            <person name="Berlin A."/>
            <person name="Chapman S.B."/>
            <person name="Chen Z."/>
            <person name="Freedman E."/>
            <person name="Gellesch M."/>
            <person name="Goldberg J."/>
            <person name="Griggs A."/>
            <person name="Gujja S."/>
            <person name="Heilman E."/>
            <person name="Heiman D."/>
            <person name="Howarth C."/>
            <person name="Mehta T."/>
            <person name="Neiman D."/>
            <person name="Pearson M."/>
            <person name="Roberts A."/>
            <person name="Saif S."/>
            <person name="Shea T."/>
            <person name="Shenoy N."/>
            <person name="Sisk P."/>
            <person name="Stolte C."/>
            <person name="Sykes S."/>
            <person name="White J."/>
            <person name="Yandava C."/>
            <person name="Burger G."/>
            <person name="Gray M.W."/>
            <person name="Holland P.W.H."/>
            <person name="King N."/>
            <person name="Lang F.B.F."/>
            <person name="Roger A.J."/>
            <person name="Ruiz-Trillo I."/>
            <person name="Haas B."/>
            <person name="Nusbaum C."/>
            <person name="Birren B."/>
        </authorList>
    </citation>
    <scope>NUCLEOTIDE SEQUENCE [LARGE SCALE GENOMIC DNA]</scope>
    <source>
        <strain evidence="2 3">JP610</strain>
    </source>
</reference>
<evidence type="ECO:0000313" key="2">
    <source>
        <dbReference type="EMBL" id="KNC69262.1"/>
    </source>
</evidence>
<protein>
    <submittedName>
        <fullName evidence="2">Uncharacterized protein</fullName>
    </submittedName>
</protein>
<proteinExistence type="predicted"/>
<dbReference type="Proteomes" id="UP000054560">
    <property type="component" value="Unassembled WGS sequence"/>
</dbReference>
<feature type="region of interest" description="Disordered" evidence="1">
    <location>
        <begin position="75"/>
        <end position="109"/>
    </location>
</feature>
<dbReference type="AlphaFoldDB" id="A0A0L0EXR0"/>
<feature type="region of interest" description="Disordered" evidence="1">
    <location>
        <begin position="36"/>
        <end position="58"/>
    </location>
</feature>
<dbReference type="EMBL" id="KQ256305">
    <property type="protein sequence ID" value="KNC69262.1"/>
    <property type="molecule type" value="Genomic_DNA"/>
</dbReference>
<name>A0A0L0EXR0_9EUKA</name>